<feature type="transmembrane region" description="Helical" evidence="6">
    <location>
        <begin position="267"/>
        <end position="288"/>
    </location>
</feature>
<keyword evidence="3 6" id="KW-0812">Transmembrane</keyword>
<accession>A0A6J7KTI7</accession>
<feature type="transmembrane region" description="Helical" evidence="6">
    <location>
        <begin position="376"/>
        <end position="394"/>
    </location>
</feature>
<gene>
    <name evidence="7" type="ORF">UFOPK3733_02374</name>
</gene>
<dbReference type="GO" id="GO:0016020">
    <property type="term" value="C:membrane"/>
    <property type="evidence" value="ECO:0007669"/>
    <property type="project" value="UniProtKB-SubCell"/>
</dbReference>
<proteinExistence type="predicted"/>
<dbReference type="AlphaFoldDB" id="A0A6J7KTI7"/>
<name>A0A6J7KTI7_9ZZZZ</name>
<sequence>MSDSATTTTTGDADSDRLHELGYAQELRRGMGWFSNFAVSFTIISILTGGITTFYLPLLAGGPKAVTFSWIIVGSFTLLVGLSMAEICSAYPTAGGLYYWSAKLAKRNAPAWSWFTGWFNFVGQVAITASIDFGLATTINFLLSSYIDADLLSAGWILFTYGLVLLLHGLMNTFRVSLVSLFNQISVWWHVTGVAVIVGALVFLPDTHRPVDFIFSSSNSTGWDFPFVGVYVFFIGILIAQYTITGFDASAHMTEETKQANVSASKAIVRAIYISAIAGLILNLAMLFAIPGGVDGYESVALTAPSLMAGFQLFINAIGPAGGKLLIVISIVAQLFCGMASVTANSRMIYAFSRDGAVPGHRLWHRINPRTRTPTNSVWLAVTLAFILGLPSLYQNAEYSVAFFAIVSIGTVSLFVAYIIPVFLRLRSGEFQPGPWNLGRWSKPIGWMAVTWVIFIAIAFFLPAFYPWIPGEEVDGVNVGLNNFNWSGPLLVTIFIVIGSWWLLSARKWFKGPQVQGTREELLAIERELAAIEAGADPIEFERLENRIDDELDERLHQEP</sequence>
<feature type="transmembrane region" description="Helical" evidence="6">
    <location>
        <begin position="112"/>
        <end position="135"/>
    </location>
</feature>
<feature type="transmembrane region" description="Helical" evidence="6">
    <location>
        <begin position="187"/>
        <end position="204"/>
    </location>
</feature>
<evidence type="ECO:0000256" key="4">
    <source>
        <dbReference type="ARBA" id="ARBA00022989"/>
    </source>
</evidence>
<dbReference type="EMBL" id="CAFBNC010000212">
    <property type="protein sequence ID" value="CAB4959728.1"/>
    <property type="molecule type" value="Genomic_DNA"/>
</dbReference>
<feature type="transmembrane region" description="Helical" evidence="6">
    <location>
        <begin position="147"/>
        <end position="167"/>
    </location>
</feature>
<feature type="transmembrane region" description="Helical" evidence="6">
    <location>
        <begin position="225"/>
        <end position="247"/>
    </location>
</feature>
<dbReference type="PANTHER" id="PTHR45649">
    <property type="entry name" value="AMINO-ACID PERMEASE BAT1"/>
    <property type="match status" value="1"/>
</dbReference>
<keyword evidence="2" id="KW-0813">Transport</keyword>
<feature type="transmembrane region" description="Helical" evidence="6">
    <location>
        <begin position="445"/>
        <end position="466"/>
    </location>
</feature>
<keyword evidence="4 6" id="KW-1133">Transmembrane helix</keyword>
<dbReference type="Gene3D" id="1.20.1740.10">
    <property type="entry name" value="Amino acid/polyamine transporter I"/>
    <property type="match status" value="1"/>
</dbReference>
<evidence type="ECO:0000256" key="3">
    <source>
        <dbReference type="ARBA" id="ARBA00022692"/>
    </source>
</evidence>
<dbReference type="Pfam" id="PF13520">
    <property type="entry name" value="AA_permease_2"/>
    <property type="match status" value="1"/>
</dbReference>
<keyword evidence="5 6" id="KW-0472">Membrane</keyword>
<evidence type="ECO:0000256" key="1">
    <source>
        <dbReference type="ARBA" id="ARBA00004141"/>
    </source>
</evidence>
<dbReference type="PIRSF" id="PIRSF006060">
    <property type="entry name" value="AA_transporter"/>
    <property type="match status" value="1"/>
</dbReference>
<organism evidence="7">
    <name type="scientific">freshwater metagenome</name>
    <dbReference type="NCBI Taxonomy" id="449393"/>
    <lineage>
        <taxon>unclassified sequences</taxon>
        <taxon>metagenomes</taxon>
        <taxon>ecological metagenomes</taxon>
    </lineage>
</organism>
<reference evidence="7" key="1">
    <citation type="submission" date="2020-05" db="EMBL/GenBank/DDBJ databases">
        <authorList>
            <person name="Chiriac C."/>
            <person name="Salcher M."/>
            <person name="Ghai R."/>
            <person name="Kavagutti S V."/>
        </authorList>
    </citation>
    <scope>NUCLEOTIDE SEQUENCE</scope>
</reference>
<evidence type="ECO:0000256" key="6">
    <source>
        <dbReference type="SAM" id="Phobius"/>
    </source>
</evidence>
<protein>
    <submittedName>
        <fullName evidence="7">Unannotated protein</fullName>
    </submittedName>
</protein>
<feature type="transmembrane region" description="Helical" evidence="6">
    <location>
        <begin position="486"/>
        <end position="504"/>
    </location>
</feature>
<evidence type="ECO:0000313" key="7">
    <source>
        <dbReference type="EMBL" id="CAB4959728.1"/>
    </source>
</evidence>
<feature type="transmembrane region" description="Helical" evidence="6">
    <location>
        <begin position="33"/>
        <end position="56"/>
    </location>
</feature>
<evidence type="ECO:0000256" key="5">
    <source>
        <dbReference type="ARBA" id="ARBA00023136"/>
    </source>
</evidence>
<dbReference type="PANTHER" id="PTHR45649:SF26">
    <property type="entry name" value="OS04G0435100 PROTEIN"/>
    <property type="match status" value="1"/>
</dbReference>
<dbReference type="InterPro" id="IPR002293">
    <property type="entry name" value="AA/rel_permease1"/>
</dbReference>
<evidence type="ECO:0000256" key="2">
    <source>
        <dbReference type="ARBA" id="ARBA00022448"/>
    </source>
</evidence>
<feature type="transmembrane region" description="Helical" evidence="6">
    <location>
        <begin position="400"/>
        <end position="424"/>
    </location>
</feature>
<dbReference type="GO" id="GO:0022857">
    <property type="term" value="F:transmembrane transporter activity"/>
    <property type="evidence" value="ECO:0007669"/>
    <property type="project" value="InterPro"/>
</dbReference>
<comment type="subcellular location">
    <subcellularLocation>
        <location evidence="1">Membrane</location>
        <topology evidence="1">Multi-pass membrane protein</topology>
    </subcellularLocation>
</comment>
<feature type="transmembrane region" description="Helical" evidence="6">
    <location>
        <begin position="68"/>
        <end position="92"/>
    </location>
</feature>